<dbReference type="AlphaFoldDB" id="A0A7K0KGG6"/>
<accession>A0A7K0KGG6</accession>
<sequence>MLTMFSSLHKFVVKLLRIPRTRGFGVQSPFAYRFLRDVITERWPYYAYDDLKSLSKGEEDRKIGHLMFRLSNYFGSHQWYFGSVDLLQRYKAYVLAGCHHASCVSTLPCTVEIALLSSDAAIEETLQHISDDSVVILQDFRSGSLSYTDIMSMFDVAGATVIFDLYDMGIFFFNSKLHRHIYKVYY</sequence>
<name>A0A7K0KGG6_9BACT</name>
<comment type="caution">
    <text evidence="1">The sequence shown here is derived from an EMBL/GenBank/DDBJ whole genome shotgun (WGS) entry which is preliminary data.</text>
</comment>
<dbReference type="EMBL" id="VUNG01000026">
    <property type="protein sequence ID" value="MST85002.1"/>
    <property type="molecule type" value="Genomic_DNA"/>
</dbReference>
<evidence type="ECO:0000313" key="2">
    <source>
        <dbReference type="Proteomes" id="UP000438914"/>
    </source>
</evidence>
<dbReference type="RefSeq" id="WP_154534590.1">
    <property type="nucleotide sequence ID" value="NZ_VUNG01000026.1"/>
</dbReference>
<evidence type="ECO:0000313" key="1">
    <source>
        <dbReference type="EMBL" id="MST85002.1"/>
    </source>
</evidence>
<gene>
    <name evidence="1" type="ORF">FYJ73_10060</name>
</gene>
<organism evidence="1 2">
    <name type="scientific">Hallella mizrahii</name>
    <dbReference type="NCBI Taxonomy" id="2606637"/>
    <lineage>
        <taxon>Bacteria</taxon>
        <taxon>Pseudomonadati</taxon>
        <taxon>Bacteroidota</taxon>
        <taxon>Bacteroidia</taxon>
        <taxon>Bacteroidales</taxon>
        <taxon>Prevotellaceae</taxon>
        <taxon>Hallella</taxon>
    </lineage>
</organism>
<keyword evidence="2" id="KW-1185">Reference proteome</keyword>
<protein>
    <submittedName>
        <fullName evidence="1">Uncharacterized protein</fullName>
    </submittedName>
</protein>
<proteinExistence type="predicted"/>
<dbReference type="Proteomes" id="UP000438914">
    <property type="component" value="Unassembled WGS sequence"/>
</dbReference>
<reference evidence="1 2" key="1">
    <citation type="submission" date="2019-08" db="EMBL/GenBank/DDBJ databases">
        <title>In-depth cultivation of the pig gut microbiome towards novel bacterial diversity and tailored functional studies.</title>
        <authorList>
            <person name="Wylensek D."/>
            <person name="Hitch T.C.A."/>
            <person name="Clavel T."/>
        </authorList>
    </citation>
    <scope>NUCLEOTIDE SEQUENCE [LARGE SCALE GENOMIC DNA]</scope>
    <source>
        <strain evidence="1 2">LKV-178-WT-2A</strain>
    </source>
</reference>